<dbReference type="Proteomes" id="UP001477672">
    <property type="component" value="Unassembled WGS sequence"/>
</dbReference>
<protein>
    <submittedName>
        <fullName evidence="4">Lysophospholipid acyltransferase family protein</fullName>
    </submittedName>
</protein>
<comment type="caution">
    <text evidence="4">The sequence shown here is derived from an EMBL/GenBank/DDBJ whole genome shotgun (WGS) entry which is preliminary data.</text>
</comment>
<dbReference type="GO" id="GO:0016746">
    <property type="term" value="F:acyltransferase activity"/>
    <property type="evidence" value="ECO:0007669"/>
    <property type="project" value="UniProtKB-KW"/>
</dbReference>
<sequence length="205" mass="22979">MLYCIIVPLAWVVWHLAFRIKVIGRENLIHDRGFVLAPNHVSALDPVFVVLARFWGRRMLVMGKEELFQINPFFSWFFRHVGVVPVHRGKGDTAVVDQAIECVRKGQGLLIFPEGTRSKDGNLGKLKSGAFVVAAQAGVDMIPCRVIYKGGKMKLFGHCTVVFGKPIPAEKLTLGQPRSAARLRECKQLLTEALEQLLAENQQYL</sequence>
<dbReference type="RefSeq" id="WP_349216511.1">
    <property type="nucleotide sequence ID" value="NZ_JBBMFA010000100.1"/>
</dbReference>
<proteinExistence type="predicted"/>
<dbReference type="SMART" id="SM00563">
    <property type="entry name" value="PlsC"/>
    <property type="match status" value="1"/>
</dbReference>
<dbReference type="PANTHER" id="PTHR10434:SF11">
    <property type="entry name" value="1-ACYL-SN-GLYCEROL-3-PHOSPHATE ACYLTRANSFERASE"/>
    <property type="match status" value="1"/>
</dbReference>
<evidence type="ECO:0000313" key="5">
    <source>
        <dbReference type="Proteomes" id="UP001477672"/>
    </source>
</evidence>
<dbReference type="CDD" id="cd07989">
    <property type="entry name" value="LPLAT_AGPAT-like"/>
    <property type="match status" value="1"/>
</dbReference>
<dbReference type="InterPro" id="IPR002123">
    <property type="entry name" value="Plipid/glycerol_acylTrfase"/>
</dbReference>
<reference evidence="4 5" key="1">
    <citation type="submission" date="2024-03" db="EMBL/GenBank/DDBJ databases">
        <title>Human intestinal bacterial collection.</title>
        <authorList>
            <person name="Pauvert C."/>
            <person name="Hitch T.C.A."/>
            <person name="Clavel T."/>
        </authorList>
    </citation>
    <scope>NUCLEOTIDE SEQUENCE [LARGE SCALE GENOMIC DNA]</scope>
    <source>
        <strain evidence="4 5">CLA-JM-H11</strain>
    </source>
</reference>
<dbReference type="SUPFAM" id="SSF69593">
    <property type="entry name" value="Glycerol-3-phosphate (1)-acyltransferase"/>
    <property type="match status" value="1"/>
</dbReference>
<dbReference type="EMBL" id="JBBMFA010000100">
    <property type="protein sequence ID" value="MEQ2520971.1"/>
    <property type="molecule type" value="Genomic_DNA"/>
</dbReference>
<evidence type="ECO:0000256" key="1">
    <source>
        <dbReference type="ARBA" id="ARBA00022679"/>
    </source>
</evidence>
<gene>
    <name evidence="4" type="ORF">WMO24_11105</name>
</gene>
<dbReference type="PANTHER" id="PTHR10434">
    <property type="entry name" value="1-ACYL-SN-GLYCEROL-3-PHOSPHATE ACYLTRANSFERASE"/>
    <property type="match status" value="1"/>
</dbReference>
<name>A0ABV1GGI0_9FIRM</name>
<evidence type="ECO:0000259" key="3">
    <source>
        <dbReference type="SMART" id="SM00563"/>
    </source>
</evidence>
<dbReference type="Pfam" id="PF01553">
    <property type="entry name" value="Acyltransferase"/>
    <property type="match status" value="1"/>
</dbReference>
<keyword evidence="5" id="KW-1185">Reference proteome</keyword>
<keyword evidence="1" id="KW-0808">Transferase</keyword>
<evidence type="ECO:0000256" key="2">
    <source>
        <dbReference type="ARBA" id="ARBA00023315"/>
    </source>
</evidence>
<organism evidence="4 5">
    <name type="scientific">Ruthenibacterium intestinale</name>
    <dbReference type="NCBI Taxonomy" id="3133163"/>
    <lineage>
        <taxon>Bacteria</taxon>
        <taxon>Bacillati</taxon>
        <taxon>Bacillota</taxon>
        <taxon>Clostridia</taxon>
        <taxon>Eubacteriales</taxon>
        <taxon>Oscillospiraceae</taxon>
        <taxon>Ruthenibacterium</taxon>
    </lineage>
</organism>
<keyword evidence="2 4" id="KW-0012">Acyltransferase</keyword>
<accession>A0ABV1GGI0</accession>
<evidence type="ECO:0000313" key="4">
    <source>
        <dbReference type="EMBL" id="MEQ2520971.1"/>
    </source>
</evidence>
<feature type="domain" description="Phospholipid/glycerol acyltransferase" evidence="3">
    <location>
        <begin position="34"/>
        <end position="149"/>
    </location>
</feature>